<dbReference type="AlphaFoldDB" id="A0A3N0G085"/>
<comment type="caution">
    <text evidence="2">The sequence shown here is derived from an EMBL/GenBank/DDBJ whole genome shotgun (WGS) entry which is preliminary data.</text>
</comment>
<feature type="domain" description="Putative tail fiber protein gp53-like C-terminal" evidence="1">
    <location>
        <begin position="173"/>
        <end position="250"/>
    </location>
</feature>
<proteinExistence type="predicted"/>
<dbReference type="RefSeq" id="WP_123252678.1">
    <property type="nucleotide sequence ID" value="NZ_RJLR01000020.1"/>
</dbReference>
<gene>
    <name evidence="2" type="ORF">EF878_11600</name>
</gene>
<evidence type="ECO:0000313" key="3">
    <source>
        <dbReference type="Proteomes" id="UP000276061"/>
    </source>
</evidence>
<dbReference type="EMBL" id="RJLR01000020">
    <property type="protein sequence ID" value="RNM05874.1"/>
    <property type="molecule type" value="Genomic_DNA"/>
</dbReference>
<evidence type="ECO:0000313" key="2">
    <source>
        <dbReference type="EMBL" id="RNM05874.1"/>
    </source>
</evidence>
<dbReference type="InterPro" id="IPR054075">
    <property type="entry name" value="Gp53-like_C"/>
</dbReference>
<protein>
    <recommendedName>
        <fullName evidence="1">Putative tail fiber protein gp53-like C-terminal domain-containing protein</fullName>
    </recommendedName>
</protein>
<evidence type="ECO:0000259" key="1">
    <source>
        <dbReference type="Pfam" id="PF21882"/>
    </source>
</evidence>
<dbReference type="Proteomes" id="UP000276061">
    <property type="component" value="Unassembled WGS sequence"/>
</dbReference>
<organism evidence="2 3">
    <name type="scientific">Dickeya undicola</name>
    <dbReference type="NCBI Taxonomy" id="1577887"/>
    <lineage>
        <taxon>Bacteria</taxon>
        <taxon>Pseudomonadati</taxon>
        <taxon>Pseudomonadota</taxon>
        <taxon>Gammaproteobacteria</taxon>
        <taxon>Enterobacterales</taxon>
        <taxon>Pectobacteriaceae</taxon>
        <taxon>Dickeya</taxon>
    </lineage>
</organism>
<name>A0A3N0G085_9GAMM</name>
<sequence length="250" mass="25744">MKPLIPVTTQSSDGAFYDENKVTGEEGTIVDAAYMNNMQSALRSVQSEIISILATAGMQPDQASVDQLLTALDGRFAKVASPAFTGVPTAPTAAVGTNTRQLATTAFVRAITDELAPLASPALTGVPTGPTAAVGTNTQQLATTAFVTAALTKLLPMRSPFTDIGSIRIPDVDGGLIIQWGSKLLAAQAGTSVLFHRAFPATCLGIIMSPNDSDTTASYRVSATSAAVNGFTGVSTKPQNTAISYLAVGY</sequence>
<dbReference type="Pfam" id="PF21882">
    <property type="entry name" value="Gp53-like_C"/>
    <property type="match status" value="1"/>
</dbReference>
<reference evidence="2 3" key="1">
    <citation type="submission" date="2018-11" db="EMBL/GenBank/DDBJ databases">
        <title>Characterization of surface water Dickeya isolates.</title>
        <authorList>
            <person name="Van Gijsegem F."/>
            <person name="Pedron J."/>
        </authorList>
    </citation>
    <scope>NUCLEOTIDE SEQUENCE [LARGE SCALE GENOMIC DNA]</scope>
    <source>
        <strain evidence="2 3">FVG1-MFV-O17</strain>
    </source>
</reference>
<accession>A0A3N0G085</accession>
<dbReference type="Gene3D" id="2.60.40.3940">
    <property type="match status" value="1"/>
</dbReference>
<dbReference type="OrthoDB" id="9810174at2"/>